<gene>
    <name evidence="1" type="ORF">TL16_g04257</name>
</gene>
<dbReference type="Proteomes" id="UP001162640">
    <property type="component" value="Unassembled WGS sequence"/>
</dbReference>
<dbReference type="AlphaFoldDB" id="A0A9W7E7N2"/>
<comment type="caution">
    <text evidence="1">The sequence shown here is derived from an EMBL/GenBank/DDBJ whole genome shotgun (WGS) entry which is preliminary data.</text>
</comment>
<evidence type="ECO:0000313" key="1">
    <source>
        <dbReference type="EMBL" id="GMH65668.1"/>
    </source>
</evidence>
<accession>A0A9W7E7N2</accession>
<evidence type="ECO:0000313" key="2">
    <source>
        <dbReference type="Proteomes" id="UP001162640"/>
    </source>
</evidence>
<dbReference type="EMBL" id="BLQM01000116">
    <property type="protein sequence ID" value="GMH65668.1"/>
    <property type="molecule type" value="Genomic_DNA"/>
</dbReference>
<proteinExistence type="predicted"/>
<reference evidence="2" key="1">
    <citation type="journal article" date="2023" name="Commun. Biol.">
        <title>Genome analysis of Parmales, the sister group of diatoms, reveals the evolutionary specialization of diatoms from phago-mixotrophs to photoautotrophs.</title>
        <authorList>
            <person name="Ban H."/>
            <person name="Sato S."/>
            <person name="Yoshikawa S."/>
            <person name="Yamada K."/>
            <person name="Nakamura Y."/>
            <person name="Ichinomiya M."/>
            <person name="Sato N."/>
            <person name="Blanc-Mathieu R."/>
            <person name="Endo H."/>
            <person name="Kuwata A."/>
            <person name="Ogata H."/>
        </authorList>
    </citation>
    <scope>NUCLEOTIDE SEQUENCE [LARGE SCALE GENOMIC DNA]</scope>
</reference>
<sequence length="81" mass="9422">MLAEEVTYAEIPPPTPAEIAALDVALNRYLTNLPPEKEPEKKKQKKNSEVVKYTEYNREEGQELTADQQFRYGQQKYARYA</sequence>
<organism evidence="1 2">
    <name type="scientific">Triparma laevis f. inornata</name>
    <dbReference type="NCBI Taxonomy" id="1714386"/>
    <lineage>
        <taxon>Eukaryota</taxon>
        <taxon>Sar</taxon>
        <taxon>Stramenopiles</taxon>
        <taxon>Ochrophyta</taxon>
        <taxon>Bolidophyceae</taxon>
        <taxon>Parmales</taxon>
        <taxon>Triparmaceae</taxon>
        <taxon>Triparma</taxon>
    </lineage>
</organism>
<protein>
    <submittedName>
        <fullName evidence="1">Uncharacterized protein</fullName>
    </submittedName>
</protein>
<name>A0A9W7E7N2_9STRA</name>